<dbReference type="AlphaFoldDB" id="A0A418YBH2"/>
<dbReference type="CDD" id="cd14789">
    <property type="entry name" value="Tiki"/>
    <property type="match status" value="1"/>
</dbReference>
<sequence length="298" mass="33236">MPLSRLCTVICILLLLVVSTPAGFASNSQPAYWQLIHQNGTKLTVLGSIHIGHKGLYPLPMPLMQAFNEADSLIVEVNIAAISPQHKLQAANIIRLTPGKSLPDVLNETDWQALQQAATKLSLDLKSFYGFQPWFVTLNLMQTAFAKQGYQVDKGIDQYFLTQALLSSKPIVQFETLPQQMQLLREVALRDNLTLAEGLTQLDKVANVTQQSLQAWQRGDLDQLEQLLLALDDMPPGSPSYQLMLTSRNHAWVDIIQQQPIKKHYFILVGALHLTGPDSLITLLKHAGFQVQRKPKAD</sequence>
<organism evidence="2 3">
    <name type="scientific">Motilimonas pumila</name>
    <dbReference type="NCBI Taxonomy" id="2303987"/>
    <lineage>
        <taxon>Bacteria</taxon>
        <taxon>Pseudomonadati</taxon>
        <taxon>Pseudomonadota</taxon>
        <taxon>Gammaproteobacteria</taxon>
        <taxon>Alteromonadales</taxon>
        <taxon>Alteromonadales genera incertae sedis</taxon>
        <taxon>Motilimonas</taxon>
    </lineage>
</organism>
<dbReference type="EMBL" id="QZCH01000026">
    <property type="protein sequence ID" value="RJG40264.1"/>
    <property type="molecule type" value="Genomic_DNA"/>
</dbReference>
<reference evidence="2 3" key="2">
    <citation type="submission" date="2019-01" db="EMBL/GenBank/DDBJ databases">
        <title>Motilimonas pumilus sp. nov., isolated from the gut of sea cucumber (Apostichopus japonicus).</title>
        <authorList>
            <person name="Wang F.-Q."/>
            <person name="Ren L.-H."/>
            <person name="Lin Y.-W."/>
            <person name="Sun G.-H."/>
            <person name="Du Z.-J."/>
            <person name="Zhao J.-X."/>
            <person name="Liu X.-J."/>
            <person name="Liu L.-J."/>
        </authorList>
    </citation>
    <scope>NUCLEOTIDE SEQUENCE [LARGE SCALE GENOMIC DNA]</scope>
    <source>
        <strain evidence="2 3">PLHSC7-2</strain>
    </source>
</reference>
<dbReference type="Proteomes" id="UP000283255">
    <property type="component" value="Unassembled WGS sequence"/>
</dbReference>
<evidence type="ECO:0000313" key="2">
    <source>
        <dbReference type="EMBL" id="RJG40264.1"/>
    </source>
</evidence>
<evidence type="ECO:0000313" key="3">
    <source>
        <dbReference type="Proteomes" id="UP000283255"/>
    </source>
</evidence>
<dbReference type="PANTHER" id="PTHR40590">
    <property type="entry name" value="CYTOPLASMIC PROTEIN-RELATED"/>
    <property type="match status" value="1"/>
</dbReference>
<comment type="caution">
    <text evidence="2">The sequence shown here is derived from an EMBL/GenBank/DDBJ whole genome shotgun (WGS) entry which is preliminary data.</text>
</comment>
<dbReference type="Pfam" id="PF01963">
    <property type="entry name" value="TraB_PrgY_gumN"/>
    <property type="match status" value="1"/>
</dbReference>
<protein>
    <submittedName>
        <fullName evidence="2">TraB/GumN family protein</fullName>
    </submittedName>
</protein>
<keyword evidence="1" id="KW-0732">Signal</keyword>
<feature type="signal peptide" evidence="1">
    <location>
        <begin position="1"/>
        <end position="24"/>
    </location>
</feature>
<gene>
    <name evidence="2" type="ORF">D1Z90_16600</name>
</gene>
<name>A0A418YBH2_9GAMM</name>
<dbReference type="InterPro" id="IPR047111">
    <property type="entry name" value="YbaP-like"/>
</dbReference>
<reference evidence="2 3" key="1">
    <citation type="submission" date="2018-09" db="EMBL/GenBank/DDBJ databases">
        <authorList>
            <person name="Wang F."/>
        </authorList>
    </citation>
    <scope>NUCLEOTIDE SEQUENCE [LARGE SCALE GENOMIC DNA]</scope>
    <source>
        <strain evidence="2 3">PLHSC7-2</strain>
    </source>
</reference>
<dbReference type="PANTHER" id="PTHR40590:SF1">
    <property type="entry name" value="CYTOPLASMIC PROTEIN"/>
    <property type="match status" value="1"/>
</dbReference>
<keyword evidence="3" id="KW-1185">Reference proteome</keyword>
<feature type="chain" id="PRO_5019177970" evidence="1">
    <location>
        <begin position="25"/>
        <end position="298"/>
    </location>
</feature>
<dbReference type="InterPro" id="IPR002816">
    <property type="entry name" value="TraB/PrgY/GumN_fam"/>
</dbReference>
<dbReference type="OrthoDB" id="357294at2"/>
<evidence type="ECO:0000256" key="1">
    <source>
        <dbReference type="SAM" id="SignalP"/>
    </source>
</evidence>
<proteinExistence type="predicted"/>
<accession>A0A418YBH2</accession>
<dbReference type="RefSeq" id="WP_119911917.1">
    <property type="nucleotide sequence ID" value="NZ_QZCH01000026.1"/>
</dbReference>